<feature type="transmembrane region" description="Helical" evidence="2">
    <location>
        <begin position="84"/>
        <end position="107"/>
    </location>
</feature>
<feature type="transmembrane region" description="Helical" evidence="2">
    <location>
        <begin position="146"/>
        <end position="171"/>
    </location>
</feature>
<keyword evidence="2" id="KW-0812">Transmembrane</keyword>
<organism evidence="3 4">
    <name type="scientific">Psilocybe cf. subviscida</name>
    <dbReference type="NCBI Taxonomy" id="2480587"/>
    <lineage>
        <taxon>Eukaryota</taxon>
        <taxon>Fungi</taxon>
        <taxon>Dikarya</taxon>
        <taxon>Basidiomycota</taxon>
        <taxon>Agaricomycotina</taxon>
        <taxon>Agaricomycetes</taxon>
        <taxon>Agaricomycetidae</taxon>
        <taxon>Agaricales</taxon>
        <taxon>Agaricineae</taxon>
        <taxon>Strophariaceae</taxon>
        <taxon>Psilocybe</taxon>
    </lineage>
</organism>
<feature type="transmembrane region" description="Helical" evidence="2">
    <location>
        <begin position="20"/>
        <end position="42"/>
    </location>
</feature>
<dbReference type="AlphaFoldDB" id="A0A8H5EZG5"/>
<evidence type="ECO:0000256" key="1">
    <source>
        <dbReference type="SAM" id="MobiDB-lite"/>
    </source>
</evidence>
<evidence type="ECO:0000313" key="4">
    <source>
        <dbReference type="Proteomes" id="UP000567179"/>
    </source>
</evidence>
<feature type="region of interest" description="Disordered" evidence="1">
    <location>
        <begin position="284"/>
        <end position="307"/>
    </location>
</feature>
<dbReference type="Proteomes" id="UP000567179">
    <property type="component" value="Unassembled WGS sequence"/>
</dbReference>
<evidence type="ECO:0000256" key="2">
    <source>
        <dbReference type="SAM" id="Phobius"/>
    </source>
</evidence>
<sequence>MSPISLDEVRMFNDTFFNPVTLEVFLCGLYSALLVQALWGLHRKGGKKLYSFTLCIVWACVIADFMLHWQRNYEAFVTNNSTPLAIFLELNAGTASPFVGIPGTLLIWRCNIIWYGNKWIMLVLIPPFIATVVTNAWTPFETDGSFGVLLSGLSTLTSVLTTLAATCLISWRIALVTRRSNMLHSYTKIIEILIESAALITIVNVVQAILQLISVTHPISLTNTSGVVIFELYQYLSFIQGPVIGIAPTLIALRVAEEQPRTKVVSSNQQTNILSRLTFRRTETRNNGDATWADPSSGRPGPDNEQA</sequence>
<dbReference type="EMBL" id="JAACJJ010000031">
    <property type="protein sequence ID" value="KAF5317952.1"/>
    <property type="molecule type" value="Genomic_DNA"/>
</dbReference>
<accession>A0A8H5EZG5</accession>
<feature type="transmembrane region" description="Helical" evidence="2">
    <location>
        <begin position="233"/>
        <end position="253"/>
    </location>
</feature>
<keyword evidence="2" id="KW-0472">Membrane</keyword>
<proteinExistence type="predicted"/>
<keyword evidence="4" id="KW-1185">Reference proteome</keyword>
<feature type="transmembrane region" description="Helical" evidence="2">
    <location>
        <begin position="49"/>
        <end position="69"/>
    </location>
</feature>
<feature type="transmembrane region" description="Helical" evidence="2">
    <location>
        <begin position="119"/>
        <end position="140"/>
    </location>
</feature>
<evidence type="ECO:0000313" key="3">
    <source>
        <dbReference type="EMBL" id="KAF5317952.1"/>
    </source>
</evidence>
<reference evidence="3 4" key="1">
    <citation type="journal article" date="2020" name="ISME J.">
        <title>Uncovering the hidden diversity of litter-decomposition mechanisms in mushroom-forming fungi.</title>
        <authorList>
            <person name="Floudas D."/>
            <person name="Bentzer J."/>
            <person name="Ahren D."/>
            <person name="Johansson T."/>
            <person name="Persson P."/>
            <person name="Tunlid A."/>
        </authorList>
    </citation>
    <scope>NUCLEOTIDE SEQUENCE [LARGE SCALE GENOMIC DNA]</scope>
    <source>
        <strain evidence="3 4">CBS 101986</strain>
    </source>
</reference>
<name>A0A8H5EZG5_9AGAR</name>
<comment type="caution">
    <text evidence="3">The sequence shown here is derived from an EMBL/GenBank/DDBJ whole genome shotgun (WGS) entry which is preliminary data.</text>
</comment>
<keyword evidence="2" id="KW-1133">Transmembrane helix</keyword>
<protein>
    <submittedName>
        <fullName evidence="3">Uncharacterized protein</fullName>
    </submittedName>
</protein>
<gene>
    <name evidence="3" type="ORF">D9619_012050</name>
</gene>
<feature type="transmembrane region" description="Helical" evidence="2">
    <location>
        <begin position="192"/>
        <end position="213"/>
    </location>
</feature>
<dbReference type="OrthoDB" id="2796825at2759"/>